<keyword evidence="3" id="KW-1185">Reference proteome</keyword>
<dbReference type="AlphaFoldDB" id="A0A290XBY4"/>
<keyword evidence="1" id="KW-1133">Transmembrane helix</keyword>
<name>A0A290XBY4_9GAMM</name>
<keyword evidence="1" id="KW-0812">Transmembrane</keyword>
<reference evidence="3" key="1">
    <citation type="submission" date="2017-09" db="EMBL/GenBank/DDBJ databases">
        <title>Luteimonas liuhanmingii sp.nov., isolated from the intestinal contents of Tibetan Plateau Pika in Yushu, Qinghai Province, China.</title>
        <authorList>
            <person name="Gui Z."/>
        </authorList>
    </citation>
    <scope>NUCLEOTIDE SEQUENCE [LARGE SCALE GENOMIC DNA]</scope>
    <source>
        <strain evidence="3">100111</strain>
    </source>
</reference>
<evidence type="ECO:0000313" key="2">
    <source>
        <dbReference type="EMBL" id="ATD66662.1"/>
    </source>
</evidence>
<evidence type="ECO:0000256" key="1">
    <source>
        <dbReference type="SAM" id="Phobius"/>
    </source>
</evidence>
<dbReference type="RefSeq" id="WP_096296989.1">
    <property type="nucleotide sequence ID" value="NZ_CP023406.1"/>
</dbReference>
<feature type="transmembrane region" description="Helical" evidence="1">
    <location>
        <begin position="42"/>
        <end position="63"/>
    </location>
</feature>
<gene>
    <name evidence="2" type="ORF">CNR27_03690</name>
</gene>
<proteinExistence type="predicted"/>
<dbReference type="EMBL" id="CP023406">
    <property type="protein sequence ID" value="ATD66662.1"/>
    <property type="molecule type" value="Genomic_DNA"/>
</dbReference>
<evidence type="ECO:0000313" key="3">
    <source>
        <dbReference type="Proteomes" id="UP000218968"/>
    </source>
</evidence>
<accession>A0A290XBY4</accession>
<keyword evidence="1" id="KW-0472">Membrane</keyword>
<organism evidence="2 3">
    <name type="scientific">Luteimonas chenhongjianii</name>
    <dbReference type="NCBI Taxonomy" id="2006110"/>
    <lineage>
        <taxon>Bacteria</taxon>
        <taxon>Pseudomonadati</taxon>
        <taxon>Pseudomonadota</taxon>
        <taxon>Gammaproteobacteria</taxon>
        <taxon>Lysobacterales</taxon>
        <taxon>Lysobacteraceae</taxon>
        <taxon>Luteimonas</taxon>
    </lineage>
</organism>
<dbReference type="Proteomes" id="UP000218968">
    <property type="component" value="Chromosome"/>
</dbReference>
<dbReference type="KEGG" id="lum:CNR27_03690"/>
<protein>
    <submittedName>
        <fullName evidence="2">Uncharacterized protein</fullName>
    </submittedName>
</protein>
<sequence length="77" mass="8229">MARDLQRTTDPSDTSPVHTASLRIRVGNASVDGAVSISTRGLLAVGGLVSGILLSSAVIVLVATRKVPRHRWLPWDR</sequence>